<organism evidence="4 5">
    <name type="scientific">Methanosarcina thermophila (strain ATCC 43570 / DSM 1825 / OCM 12 / VKM B-1830 / TM-1)</name>
    <dbReference type="NCBI Taxonomy" id="523844"/>
    <lineage>
        <taxon>Archaea</taxon>
        <taxon>Methanobacteriati</taxon>
        <taxon>Methanobacteriota</taxon>
        <taxon>Stenosarchaea group</taxon>
        <taxon>Methanomicrobia</taxon>
        <taxon>Methanosarcinales</taxon>
        <taxon>Methanosarcinaceae</taxon>
        <taxon>Methanosarcina</taxon>
    </lineage>
</organism>
<sequence>MRYTKILLILIFINLALFASGCEEKLSAEEIVTKMKEKEASLEDYSCTIHTTTYFSGEKDLEEEIQMMYKKPNLMRTSGVEEGKKVESVSDGEFVWSYDVETNTVTKIKLPEEPLITEKDFVSIIGNLLNESEVSMLGVEEVDGRSAYVLEARPKAEESVLSELVSRTKVWVDRETWMVLKSSMYDNEGNLSIDVEIRDLKVNTGIPDSEFKFEIPEGAEVVTVDLDEQFKIPENLSLEEARQQASFEILTPEYIPDGYVFNSATVQKYNNTAFTNESSEIVTLSYQKGNESLEIIETVYENDPEENTSMLEGEKISINGREAYLNEFRDLKILHWKLGEIEIDLIGDLEKAEMLRIAESIREPSTESLQKNATVSQDSFNESESSKTPLTAV</sequence>
<dbReference type="PROSITE" id="PS51257">
    <property type="entry name" value="PROKAR_LIPOPROTEIN"/>
    <property type="match status" value="1"/>
</dbReference>
<dbReference type="InterPro" id="IPR033399">
    <property type="entry name" value="TP_0789-like"/>
</dbReference>
<accession>A0A0E3NCG2</accession>
<evidence type="ECO:0000259" key="2">
    <source>
        <dbReference type="Pfam" id="PF14285"/>
    </source>
</evidence>
<dbReference type="RefSeq" id="WP_052721860.1">
    <property type="nucleotide sequence ID" value="NZ_CP009501.1"/>
</dbReference>
<dbReference type="SUPFAM" id="SSF89392">
    <property type="entry name" value="Prokaryotic lipoproteins and lipoprotein localization factors"/>
    <property type="match status" value="1"/>
</dbReference>
<reference evidence="4 5" key="1">
    <citation type="submission" date="2014-07" db="EMBL/GenBank/DDBJ databases">
        <title>Methanogenic archaea and the global carbon cycle.</title>
        <authorList>
            <person name="Henriksen J.R."/>
            <person name="Luke J."/>
            <person name="Reinhart S."/>
            <person name="Benedict M.N."/>
            <person name="Youngblut N.D."/>
            <person name="Metcalf M.E."/>
            <person name="Whitaker R.J."/>
            <person name="Metcalf W.W."/>
        </authorList>
    </citation>
    <scope>NUCLEOTIDE SEQUENCE [LARGE SCALE GENOMIC DNA]</scope>
    <source>
        <strain evidence="5">ATCC 43570 / DSM 1825 / OCM 12 / VKM B-1830 / TM-1</strain>
    </source>
</reference>
<dbReference type="Proteomes" id="UP000066529">
    <property type="component" value="Chromosome"/>
</dbReference>
<evidence type="ECO:0000313" key="5">
    <source>
        <dbReference type="Proteomes" id="UP000066529"/>
    </source>
</evidence>
<dbReference type="HOGENOM" id="CLU_040882_1_0_2"/>
<dbReference type="CDD" id="cd16329">
    <property type="entry name" value="LolA_like"/>
    <property type="match status" value="1"/>
</dbReference>
<dbReference type="AlphaFoldDB" id="A0A0E3NCG2"/>
<dbReference type="Gene3D" id="2.50.20.10">
    <property type="entry name" value="Lipoprotein localisation LolA/LolB/LppX"/>
    <property type="match status" value="1"/>
</dbReference>
<dbReference type="PANTHER" id="PTHR37507:SF2">
    <property type="entry name" value="SPORULATION PROTEIN YDCC"/>
    <property type="match status" value="1"/>
</dbReference>
<dbReference type="InterPro" id="IPR029046">
    <property type="entry name" value="LolA/LolB/LppX"/>
</dbReference>
<dbReference type="OrthoDB" id="137725at2157"/>
<feature type="region of interest" description="Disordered" evidence="1">
    <location>
        <begin position="366"/>
        <end position="393"/>
    </location>
</feature>
<feature type="domain" description="Uncharacterized protein TP-0789" evidence="3">
    <location>
        <begin position="94"/>
        <end position="203"/>
    </location>
</feature>
<evidence type="ECO:0000313" key="4">
    <source>
        <dbReference type="EMBL" id="AKB13361.1"/>
    </source>
</evidence>
<dbReference type="GeneID" id="41603044"/>
<dbReference type="PATRIC" id="fig|523844.20.peg.1995"/>
<feature type="domain" description="DUF4367" evidence="2">
    <location>
        <begin position="251"/>
        <end position="361"/>
    </location>
</feature>
<evidence type="ECO:0000256" key="1">
    <source>
        <dbReference type="SAM" id="MobiDB-lite"/>
    </source>
</evidence>
<dbReference type="EMBL" id="CP009501">
    <property type="protein sequence ID" value="AKB13361.1"/>
    <property type="molecule type" value="Genomic_DNA"/>
</dbReference>
<protein>
    <submittedName>
        <fullName evidence="4">Uncharacterized protein</fullName>
    </submittedName>
</protein>
<evidence type="ECO:0000259" key="3">
    <source>
        <dbReference type="Pfam" id="PF17131"/>
    </source>
</evidence>
<proteinExistence type="predicted"/>
<dbReference type="Pfam" id="PF17131">
    <property type="entry name" value="LolA_like"/>
    <property type="match status" value="1"/>
</dbReference>
<dbReference type="Pfam" id="PF14285">
    <property type="entry name" value="DUF4367"/>
    <property type="match status" value="1"/>
</dbReference>
<name>A0A0E3NCG2_METTT</name>
<dbReference type="InterPro" id="IPR052944">
    <property type="entry name" value="Sporulation_related"/>
</dbReference>
<dbReference type="KEGG" id="mthr:MSTHT_1603"/>
<dbReference type="PANTHER" id="PTHR37507">
    <property type="entry name" value="SPORULATION PROTEIN YDCC"/>
    <property type="match status" value="1"/>
</dbReference>
<dbReference type="STRING" id="523844.MSTHT_1603"/>
<dbReference type="InterPro" id="IPR025377">
    <property type="entry name" value="DUF4367"/>
</dbReference>
<gene>
    <name evidence="4" type="ORF">MSTHT_1603</name>
</gene>